<dbReference type="PANTHER" id="PTHR46566">
    <property type="entry name" value="1-PHOSPHOFRUCTOKINASE-RELATED"/>
    <property type="match status" value="1"/>
</dbReference>
<dbReference type="PIRSF" id="PIRSF000535">
    <property type="entry name" value="1PFK/6PFK/LacC"/>
    <property type="match status" value="1"/>
</dbReference>
<protein>
    <recommendedName>
        <fullName evidence="8">Carbohydrate kinase PfkB domain-containing protein</fullName>
    </recommendedName>
</protein>
<evidence type="ECO:0000313" key="9">
    <source>
        <dbReference type="EMBL" id="APT90618.1"/>
    </source>
</evidence>
<dbReference type="NCBIfam" id="TIGR03168">
    <property type="entry name" value="1-PFK"/>
    <property type="match status" value="1"/>
</dbReference>
<dbReference type="STRING" id="1437874.CSPHI_05700"/>
<dbReference type="SUPFAM" id="SSF53613">
    <property type="entry name" value="Ribokinase-like"/>
    <property type="match status" value="1"/>
</dbReference>
<sequence length="333" mass="33625">MILTLTPNPSIDRTCSVPRPLTRGGVYRLTGANDVAGGKGVNVSAAVERAGRSTLALFPVAKSGRFCRLVRAAGVPYEPVDVDEEARVNLTIVEGDGTTTKLNNPGSELHPDDAARCLDRLTAHAPGADWVVLAGSLPRGVDPRFYLRAIAAVRAANPAARIAVDTSDAPLAAIGAALRAGQPAPDLLKPNGVELGQLAGVDGADLEARAEAGDFTGIIAAARAVGALGVPELLITLGSAGAVLALAGGPVLHATSPRIIPQSTVGAGDSALAGYLLGHAAGDAPAARLRRAVAYGAAATSLPGTTAPRPVQVHPDQSRVTILADAPVEGNRP</sequence>
<evidence type="ECO:0000256" key="6">
    <source>
        <dbReference type="PIRNR" id="PIRNR000535"/>
    </source>
</evidence>
<dbReference type="Proteomes" id="UP000185469">
    <property type="component" value="Chromosome"/>
</dbReference>
<keyword evidence="2 6" id="KW-0808">Transferase</keyword>
<dbReference type="OrthoDB" id="9801219at2"/>
<dbReference type="Gene3D" id="3.40.1190.20">
    <property type="match status" value="1"/>
</dbReference>
<dbReference type="PRINTS" id="PR00990">
    <property type="entry name" value="RIBOKINASE"/>
</dbReference>
<keyword evidence="3" id="KW-0547">Nucleotide-binding</keyword>
<dbReference type="KEGG" id="csph:CSPHI_05700"/>
<evidence type="ECO:0000256" key="2">
    <source>
        <dbReference type="ARBA" id="ARBA00022679"/>
    </source>
</evidence>
<name>A0A1L7CXS5_9CORY</name>
<evidence type="ECO:0000256" key="4">
    <source>
        <dbReference type="ARBA" id="ARBA00022777"/>
    </source>
</evidence>
<dbReference type="GO" id="GO:0005524">
    <property type="term" value="F:ATP binding"/>
    <property type="evidence" value="ECO:0007669"/>
    <property type="project" value="UniProtKB-KW"/>
</dbReference>
<dbReference type="EMBL" id="CP009248">
    <property type="protein sequence ID" value="APT90618.1"/>
    <property type="molecule type" value="Genomic_DNA"/>
</dbReference>
<evidence type="ECO:0000256" key="5">
    <source>
        <dbReference type="ARBA" id="ARBA00022840"/>
    </source>
</evidence>
<evidence type="ECO:0000259" key="8">
    <source>
        <dbReference type="Pfam" id="PF00294"/>
    </source>
</evidence>
<reference evidence="9 10" key="1">
    <citation type="submission" date="2014-08" db="EMBL/GenBank/DDBJ databases">
        <title>Complete genome sequence of Corynebacterium sphenisci CECT 5990(T) (=DSM 44792(T)), isolated from healthy wild penguins.</title>
        <authorList>
            <person name="Ruckert C."/>
            <person name="Albersmeier A."/>
            <person name="Winkler A."/>
            <person name="Kalinowski J."/>
        </authorList>
    </citation>
    <scope>NUCLEOTIDE SEQUENCE [LARGE SCALE GENOMIC DNA]</scope>
    <source>
        <strain evidence="9 10">DSM 44792</strain>
    </source>
</reference>
<comment type="similarity">
    <text evidence="1 7">Belongs to the carbohydrate kinase PfkB family.</text>
</comment>
<dbReference type="RefSeq" id="WP_075691862.1">
    <property type="nucleotide sequence ID" value="NZ_CP009248.1"/>
</dbReference>
<dbReference type="InterPro" id="IPR002139">
    <property type="entry name" value="Ribo/fructo_kinase"/>
</dbReference>
<dbReference type="Pfam" id="PF00294">
    <property type="entry name" value="PfkB"/>
    <property type="match status" value="1"/>
</dbReference>
<evidence type="ECO:0000256" key="3">
    <source>
        <dbReference type="ARBA" id="ARBA00022741"/>
    </source>
</evidence>
<keyword evidence="5" id="KW-0067">ATP-binding</keyword>
<dbReference type="GO" id="GO:0008443">
    <property type="term" value="F:phosphofructokinase activity"/>
    <property type="evidence" value="ECO:0007669"/>
    <property type="project" value="TreeGrafter"/>
</dbReference>
<evidence type="ECO:0000256" key="7">
    <source>
        <dbReference type="RuleBase" id="RU003704"/>
    </source>
</evidence>
<keyword evidence="10" id="KW-1185">Reference proteome</keyword>
<dbReference type="InterPro" id="IPR017583">
    <property type="entry name" value="Tagatose/fructose_Pkinase"/>
</dbReference>
<dbReference type="AlphaFoldDB" id="A0A1L7CXS5"/>
<dbReference type="PROSITE" id="PS00584">
    <property type="entry name" value="PFKB_KINASES_2"/>
    <property type="match status" value="1"/>
</dbReference>
<dbReference type="CDD" id="cd01164">
    <property type="entry name" value="FruK_PfkB_like"/>
    <property type="match status" value="1"/>
</dbReference>
<organism evidence="9 10">
    <name type="scientific">Corynebacterium sphenisci DSM 44792</name>
    <dbReference type="NCBI Taxonomy" id="1437874"/>
    <lineage>
        <taxon>Bacteria</taxon>
        <taxon>Bacillati</taxon>
        <taxon>Actinomycetota</taxon>
        <taxon>Actinomycetes</taxon>
        <taxon>Mycobacteriales</taxon>
        <taxon>Corynebacteriaceae</taxon>
        <taxon>Corynebacterium</taxon>
    </lineage>
</organism>
<keyword evidence="4 7" id="KW-0418">Kinase</keyword>
<dbReference type="GO" id="GO:0005829">
    <property type="term" value="C:cytosol"/>
    <property type="evidence" value="ECO:0007669"/>
    <property type="project" value="TreeGrafter"/>
</dbReference>
<dbReference type="InterPro" id="IPR029056">
    <property type="entry name" value="Ribokinase-like"/>
</dbReference>
<evidence type="ECO:0000256" key="1">
    <source>
        <dbReference type="ARBA" id="ARBA00010688"/>
    </source>
</evidence>
<feature type="domain" description="Carbohydrate kinase PfkB" evidence="8">
    <location>
        <begin position="30"/>
        <end position="310"/>
    </location>
</feature>
<dbReference type="InterPro" id="IPR011611">
    <property type="entry name" value="PfkB_dom"/>
</dbReference>
<gene>
    <name evidence="9" type="ORF">CSPHI_05700</name>
</gene>
<accession>A0A1L7CXS5</accession>
<dbReference type="InterPro" id="IPR002173">
    <property type="entry name" value="Carboh/pur_kinase_PfkB_CS"/>
</dbReference>
<dbReference type="PANTHER" id="PTHR46566:SF5">
    <property type="entry name" value="1-PHOSPHOFRUCTOKINASE"/>
    <property type="match status" value="1"/>
</dbReference>
<evidence type="ECO:0000313" key="10">
    <source>
        <dbReference type="Proteomes" id="UP000185469"/>
    </source>
</evidence>
<proteinExistence type="inferred from homology"/>